<dbReference type="InterPro" id="IPR029058">
    <property type="entry name" value="AB_hydrolase_fold"/>
</dbReference>
<evidence type="ECO:0000313" key="4">
    <source>
        <dbReference type="Proteomes" id="UP000593892"/>
    </source>
</evidence>
<gene>
    <name evidence="3" type="ORF">IRI77_03365</name>
</gene>
<evidence type="ECO:0000259" key="2">
    <source>
        <dbReference type="Pfam" id="PF06439"/>
    </source>
</evidence>
<dbReference type="Pfam" id="PF06439">
    <property type="entry name" value="3keto-disac_hyd"/>
    <property type="match status" value="1"/>
</dbReference>
<feature type="chain" id="PRO_5032956148" evidence="1">
    <location>
        <begin position="22"/>
        <end position="836"/>
    </location>
</feature>
<dbReference type="KEGG" id="pfer:IRI77_03365"/>
<name>A0A7S7NSH4_PALFE</name>
<dbReference type="Proteomes" id="UP000593892">
    <property type="component" value="Chromosome"/>
</dbReference>
<dbReference type="InterPro" id="IPR010496">
    <property type="entry name" value="AL/BT2_dom"/>
</dbReference>
<keyword evidence="4" id="KW-1185">Reference proteome</keyword>
<evidence type="ECO:0000256" key="1">
    <source>
        <dbReference type="SAM" id="SignalP"/>
    </source>
</evidence>
<protein>
    <submittedName>
        <fullName evidence="3">DUF1080 domain-containing protein</fullName>
    </submittedName>
</protein>
<proteinExistence type="predicted"/>
<organism evidence="3 4">
    <name type="scientific">Paludibaculum fermentans</name>
    <dbReference type="NCBI Taxonomy" id="1473598"/>
    <lineage>
        <taxon>Bacteria</taxon>
        <taxon>Pseudomonadati</taxon>
        <taxon>Acidobacteriota</taxon>
        <taxon>Terriglobia</taxon>
        <taxon>Bryobacterales</taxon>
        <taxon>Bryobacteraceae</taxon>
        <taxon>Paludibaculum</taxon>
    </lineage>
</organism>
<dbReference type="EMBL" id="CP063849">
    <property type="protein sequence ID" value="QOY89011.1"/>
    <property type="molecule type" value="Genomic_DNA"/>
</dbReference>
<dbReference type="AlphaFoldDB" id="A0A7S7NSH4"/>
<keyword evidence="1" id="KW-0732">Signal</keyword>
<dbReference type="PANTHER" id="PTHR22946:SF8">
    <property type="entry name" value="ACETYL XYLAN ESTERASE DOMAIN-CONTAINING PROTEIN"/>
    <property type="match status" value="1"/>
</dbReference>
<reference evidence="3 4" key="1">
    <citation type="submission" date="2020-10" db="EMBL/GenBank/DDBJ databases">
        <title>Complete genome sequence of Paludibaculum fermentans P105T, a facultatively anaerobic acidobacterium capable of dissimilatory Fe(III) reduction.</title>
        <authorList>
            <person name="Dedysh S.N."/>
            <person name="Beletsky A.V."/>
            <person name="Kulichevskaya I.S."/>
            <person name="Mardanov A.V."/>
            <person name="Ravin N.V."/>
        </authorList>
    </citation>
    <scope>NUCLEOTIDE SEQUENCE [LARGE SCALE GENOMIC DNA]</scope>
    <source>
        <strain evidence="3 4">P105</strain>
    </source>
</reference>
<dbReference type="PANTHER" id="PTHR22946">
    <property type="entry name" value="DIENELACTONE HYDROLASE DOMAIN-CONTAINING PROTEIN-RELATED"/>
    <property type="match status" value="1"/>
</dbReference>
<dbReference type="Gene3D" id="3.40.50.1820">
    <property type="entry name" value="alpha/beta hydrolase"/>
    <property type="match status" value="1"/>
</dbReference>
<dbReference type="RefSeq" id="WP_194450673.1">
    <property type="nucleotide sequence ID" value="NZ_CP063849.1"/>
</dbReference>
<dbReference type="SUPFAM" id="SSF53474">
    <property type="entry name" value="alpha/beta-Hydrolases"/>
    <property type="match status" value="1"/>
</dbReference>
<sequence length="836" mass="92342">MKILRLFLFALIAVLSAAAQAPSLEDALAKPILAANQPLVEVQVYTASHVKSMPLVSSAQQWTQAKEELRQRVLKDVVLRGEGRKWAEAKTRVEWLDVIPGNGYRIRKLRYEVIPGLWIPALLYEPEKLAGKVPVILNTNGHEGAGVANDYIQIRCINQAKKGALALNFEWLGLGQLKADGFSHTRTNQLDLLGTNGVALHYLSQKRGLDILLAQPNADPARVAVTGLSGGGWQTIFISSLDPRVTVAIPVAGYSSFVTRAQFPDQDLGDSEQTPVDLASIADYTTLTAMRAPKPTMISNNAYDNCCFRGDYANAPLIWAARPYYALYGAADKLTAHINFDPGHNYGQENREAFYRFVRDNFYGGAEQAFSEKEIPSESDVRTPEQLRVELPADNIDIHRLALKLSEGLPRKTGAAKLSDVVKAHVYKVSATEAGTGQEVEGIPVRTWRLRLDNDWTLPVVEMGDPSNQKVTLLMGDQGRAALAAEVRRLVKQEGRRVIAVDPFYFGESRIAKRDWLFALLISSVGDRPLGIQASQIAAVARWAKVGVTVESFGPRTSLIAAVAAELDPKAIPATKTHGELSSLHDVLRSDMTVDKFPEFFTFGLLEAWDLPGANQWQSLFDGKTSAGWRTLARPQFPANGGWTVEDGTIQSVAKGKRADISTERSFRNFELMFDWKLAKGTNSGVKYLVFGMRPNPEVGRIDPEVPKALGLELQLIDDERVADAKVEPSHGTGALYLFAAPTVKLPPLPIEQWHSARILVQGSHVEHWLDGVKVLDADLEAEALRRTMAAQGREDIPKLKNLDELKADPSKRYPLVITHHGGDAWYRNIRIRELE</sequence>
<feature type="domain" description="3-keto-alpha-glucoside-1,2-lyase/3-keto-2-hydroxy-glucal hydratase" evidence="2">
    <location>
        <begin position="616"/>
        <end position="833"/>
    </location>
</feature>
<evidence type="ECO:0000313" key="3">
    <source>
        <dbReference type="EMBL" id="QOY89011.1"/>
    </source>
</evidence>
<dbReference type="InterPro" id="IPR050261">
    <property type="entry name" value="FrsA_esterase"/>
</dbReference>
<accession>A0A7S7NSH4</accession>
<dbReference type="GO" id="GO:0016787">
    <property type="term" value="F:hydrolase activity"/>
    <property type="evidence" value="ECO:0007669"/>
    <property type="project" value="InterPro"/>
</dbReference>
<dbReference type="Gene3D" id="2.60.120.560">
    <property type="entry name" value="Exo-inulinase, domain 1"/>
    <property type="match status" value="1"/>
</dbReference>
<feature type="signal peptide" evidence="1">
    <location>
        <begin position="1"/>
        <end position="21"/>
    </location>
</feature>